<feature type="region of interest" description="Disordered" evidence="1">
    <location>
        <begin position="72"/>
        <end position="127"/>
    </location>
</feature>
<organism evidence="2 3">
    <name type="scientific">Mandrillus leucophaeus cytomegalovirus</name>
    <dbReference type="NCBI Taxonomy" id="1654930"/>
    <lineage>
        <taxon>Viruses</taxon>
        <taxon>Duplodnaviria</taxon>
        <taxon>Heunggongvirae</taxon>
        <taxon>Peploviricota</taxon>
        <taxon>Herviviricetes</taxon>
        <taxon>Herpesvirales</taxon>
        <taxon>Orthoherpesviridae</taxon>
        <taxon>Betaherpesvirinae</taxon>
        <taxon>Cytomegalovirus</taxon>
        <taxon>Cytomegalovirus mandrillinebeta1</taxon>
        <taxon>Mandrilline betaherpesvirus 1</taxon>
    </lineage>
</organism>
<dbReference type="RefSeq" id="YP_010790348.1">
    <property type="nucleotide sequence ID" value="NC_075417.1"/>
</dbReference>
<evidence type="ECO:0000256" key="1">
    <source>
        <dbReference type="SAM" id="MobiDB-lite"/>
    </source>
</evidence>
<protein>
    <submittedName>
        <fullName evidence="2">Protein O14</fullName>
    </submittedName>
</protein>
<gene>
    <name evidence="2" type="primary">O14</name>
</gene>
<proteinExistence type="predicted"/>
<keyword evidence="3" id="KW-1185">Reference proteome</keyword>
<evidence type="ECO:0000313" key="2">
    <source>
        <dbReference type="EMBL" id="AKI29742.1"/>
    </source>
</evidence>
<sequence>MVCSEIGVPETPPSLPERLSGRSPESMTMEQRQNVTSAVATELAVSFPSVTPEMTAVIEAAVRSTLRILATAPPAPGSSDSGYHSAMTPRTSPGNHTSTSNRCITSYDSATPAGPYTKTTPPEVHAP</sequence>
<feature type="region of interest" description="Disordered" evidence="1">
    <location>
        <begin position="1"/>
        <end position="27"/>
    </location>
</feature>
<dbReference type="Proteomes" id="UP000114976">
    <property type="component" value="Segment"/>
</dbReference>
<evidence type="ECO:0000313" key="3">
    <source>
        <dbReference type="Proteomes" id="UP000114976"/>
    </source>
</evidence>
<feature type="compositionally biased region" description="Polar residues" evidence="1">
    <location>
        <begin position="78"/>
        <end position="109"/>
    </location>
</feature>
<reference evidence="2 3" key="1">
    <citation type="journal article" date="2003" name="Arch. Virol.">
        <title>Isolation of cytomegalovirus and foamy virus from the drill monkey (Mandrillus leucophaeus) and prevalence of antibodies to these viruses amongst wild-born and captive-bred individuals.</title>
        <authorList>
            <person name="Blewett E.L."/>
            <person name="Lewis J."/>
            <person name="Gadsby E.L."/>
            <person name="Neubauer S.R."/>
            <person name="Eberle R."/>
        </authorList>
    </citation>
    <scope>NUCLEOTIDE SEQUENCE [LARGE SCALE GENOMIC DNA]</scope>
    <source>
        <strain evidence="2">OCOM6-2</strain>
    </source>
</reference>
<reference evidence="2 3" key="2">
    <citation type="journal article" date="2015" name="Genome Announc.">
        <title>Complete Genome Sequences of Mandrillus leucophaeus and Papio ursinus Cytomegaloviruses.</title>
        <authorList>
            <person name="Blewett E.L."/>
            <person name="Sherrod C.J."/>
            <person name="Texier J.R."/>
            <person name="Conrad T.M."/>
            <person name="Dittmer D.P."/>
        </authorList>
    </citation>
    <scope>NUCLEOTIDE SEQUENCE [LARGE SCALE GENOMIC DNA]</scope>
    <source>
        <strain evidence="2">OCOM6-2</strain>
    </source>
</reference>
<accession>A0A0G2ULY6</accession>
<dbReference type="GeneID" id="80527707"/>
<dbReference type="EMBL" id="KR297253">
    <property type="protein sequence ID" value="AKI29742.1"/>
    <property type="molecule type" value="Genomic_DNA"/>
</dbReference>
<name>A0A0G2ULY6_9BETA</name>
<dbReference type="KEGG" id="vg:80527707"/>